<reference evidence="8 9" key="1">
    <citation type="submission" date="2020-08" db="EMBL/GenBank/DDBJ databases">
        <title>Genomic Encyclopedia of Type Strains, Phase IV (KMG-IV): sequencing the most valuable type-strain genomes for metagenomic binning, comparative biology and taxonomic classification.</title>
        <authorList>
            <person name="Goeker M."/>
        </authorList>
    </citation>
    <scope>NUCLEOTIDE SEQUENCE [LARGE SCALE GENOMIC DNA]</scope>
    <source>
        <strain evidence="8 9">YIM 65646</strain>
    </source>
</reference>
<dbReference type="GO" id="GO:0000160">
    <property type="term" value="P:phosphorelay signal transduction system"/>
    <property type="evidence" value="ECO:0007669"/>
    <property type="project" value="InterPro"/>
</dbReference>
<gene>
    <name evidence="8" type="ORF">HNR73_006352</name>
</gene>
<feature type="modified residue" description="4-aspartylphosphate" evidence="5">
    <location>
        <position position="55"/>
    </location>
</feature>
<evidence type="ECO:0000259" key="7">
    <source>
        <dbReference type="PROSITE" id="PS50110"/>
    </source>
</evidence>
<dbReference type="GO" id="GO:0003677">
    <property type="term" value="F:DNA binding"/>
    <property type="evidence" value="ECO:0007669"/>
    <property type="project" value="UniProtKB-KW"/>
</dbReference>
<evidence type="ECO:0000256" key="1">
    <source>
        <dbReference type="ARBA" id="ARBA00022553"/>
    </source>
</evidence>
<dbReference type="SMART" id="SM00421">
    <property type="entry name" value="HTH_LUXR"/>
    <property type="match status" value="1"/>
</dbReference>
<dbReference type="Gene3D" id="3.40.50.2300">
    <property type="match status" value="1"/>
</dbReference>
<dbReference type="InterPro" id="IPR001789">
    <property type="entry name" value="Sig_transdc_resp-reg_receiver"/>
</dbReference>
<dbReference type="Proteomes" id="UP000548476">
    <property type="component" value="Unassembled WGS sequence"/>
</dbReference>
<evidence type="ECO:0000256" key="2">
    <source>
        <dbReference type="ARBA" id="ARBA00023015"/>
    </source>
</evidence>
<dbReference type="CDD" id="cd17535">
    <property type="entry name" value="REC_NarL-like"/>
    <property type="match status" value="1"/>
</dbReference>
<evidence type="ECO:0000256" key="4">
    <source>
        <dbReference type="ARBA" id="ARBA00023163"/>
    </source>
</evidence>
<feature type="domain" description="HTH luxR-type" evidence="6">
    <location>
        <begin position="147"/>
        <end position="212"/>
    </location>
</feature>
<protein>
    <submittedName>
        <fullName evidence="8">DNA-binding NarL/FixJ family response regulator</fullName>
    </submittedName>
</protein>
<dbReference type="PANTHER" id="PTHR43214:SF24">
    <property type="entry name" value="TRANSCRIPTIONAL REGULATORY PROTEIN NARL-RELATED"/>
    <property type="match status" value="1"/>
</dbReference>
<evidence type="ECO:0000256" key="3">
    <source>
        <dbReference type="ARBA" id="ARBA00023125"/>
    </source>
</evidence>
<dbReference type="SUPFAM" id="SSF52172">
    <property type="entry name" value="CheY-like"/>
    <property type="match status" value="1"/>
</dbReference>
<keyword evidence="3 8" id="KW-0238">DNA-binding</keyword>
<dbReference type="SUPFAM" id="SSF46894">
    <property type="entry name" value="C-terminal effector domain of the bipartite response regulators"/>
    <property type="match status" value="1"/>
</dbReference>
<dbReference type="InterPro" id="IPR058245">
    <property type="entry name" value="NreC/VraR/RcsB-like_REC"/>
</dbReference>
<dbReference type="RefSeq" id="WP_184791258.1">
    <property type="nucleotide sequence ID" value="NZ_BONT01000011.1"/>
</dbReference>
<dbReference type="InterPro" id="IPR039420">
    <property type="entry name" value="WalR-like"/>
</dbReference>
<evidence type="ECO:0000259" key="6">
    <source>
        <dbReference type="PROSITE" id="PS50043"/>
    </source>
</evidence>
<keyword evidence="2" id="KW-0805">Transcription regulation</keyword>
<dbReference type="GO" id="GO:0006355">
    <property type="term" value="P:regulation of DNA-templated transcription"/>
    <property type="evidence" value="ECO:0007669"/>
    <property type="project" value="InterPro"/>
</dbReference>
<dbReference type="InterPro" id="IPR000792">
    <property type="entry name" value="Tscrpt_reg_LuxR_C"/>
</dbReference>
<accession>A0A841G1B9</accession>
<proteinExistence type="predicted"/>
<dbReference type="PANTHER" id="PTHR43214">
    <property type="entry name" value="TWO-COMPONENT RESPONSE REGULATOR"/>
    <property type="match status" value="1"/>
</dbReference>
<evidence type="ECO:0000313" key="8">
    <source>
        <dbReference type="EMBL" id="MBB6038469.1"/>
    </source>
</evidence>
<dbReference type="AlphaFoldDB" id="A0A841G1B9"/>
<evidence type="ECO:0000313" key="9">
    <source>
        <dbReference type="Proteomes" id="UP000548476"/>
    </source>
</evidence>
<evidence type="ECO:0000256" key="5">
    <source>
        <dbReference type="PROSITE-ProRule" id="PRU00169"/>
    </source>
</evidence>
<dbReference type="PRINTS" id="PR00038">
    <property type="entry name" value="HTHLUXR"/>
</dbReference>
<dbReference type="CDD" id="cd06170">
    <property type="entry name" value="LuxR_C_like"/>
    <property type="match status" value="1"/>
</dbReference>
<keyword evidence="1 5" id="KW-0597">Phosphoprotein</keyword>
<dbReference type="InterPro" id="IPR011006">
    <property type="entry name" value="CheY-like_superfamily"/>
</dbReference>
<dbReference type="PROSITE" id="PS50110">
    <property type="entry name" value="RESPONSE_REGULATORY"/>
    <property type="match status" value="1"/>
</dbReference>
<comment type="caution">
    <text evidence="8">The sequence shown here is derived from an EMBL/GenBank/DDBJ whole genome shotgun (WGS) entry which is preliminary data.</text>
</comment>
<dbReference type="SMART" id="SM00448">
    <property type="entry name" value="REC"/>
    <property type="match status" value="1"/>
</dbReference>
<name>A0A841G1B9_9ACTN</name>
<dbReference type="Pfam" id="PF00072">
    <property type="entry name" value="Response_reg"/>
    <property type="match status" value="1"/>
</dbReference>
<keyword evidence="4" id="KW-0804">Transcription</keyword>
<dbReference type="EMBL" id="JACHGT010000016">
    <property type="protein sequence ID" value="MBB6038469.1"/>
    <property type="molecule type" value="Genomic_DNA"/>
</dbReference>
<sequence length="219" mass="23672">MSISVLLTDDQPLIRAGFAALLNSDPDIDVVGEAADGAEAVALAERLRPDVILMDVQMPEMNGIEATRRITAMGLDSRVVILTNYALDVYVFEGLRAGACGFLVKDTLPTELLRSIRVAVEGHALLSPEVTTTLIEEYVSRPPTPVAAPALDALTAREREVLLLVASGLSNEEIARRLVISHTTAKTHVSRTMLKLGARDRAQLVMFAYENGVVVPRSK</sequence>
<keyword evidence="9" id="KW-1185">Reference proteome</keyword>
<dbReference type="PROSITE" id="PS50043">
    <property type="entry name" value="HTH_LUXR_2"/>
    <property type="match status" value="1"/>
</dbReference>
<feature type="domain" description="Response regulatory" evidence="7">
    <location>
        <begin position="4"/>
        <end position="120"/>
    </location>
</feature>
<dbReference type="Pfam" id="PF00196">
    <property type="entry name" value="GerE"/>
    <property type="match status" value="1"/>
</dbReference>
<organism evidence="8 9">
    <name type="scientific">Phytomonospora endophytica</name>
    <dbReference type="NCBI Taxonomy" id="714109"/>
    <lineage>
        <taxon>Bacteria</taxon>
        <taxon>Bacillati</taxon>
        <taxon>Actinomycetota</taxon>
        <taxon>Actinomycetes</taxon>
        <taxon>Micromonosporales</taxon>
        <taxon>Micromonosporaceae</taxon>
        <taxon>Phytomonospora</taxon>
    </lineage>
</organism>
<dbReference type="InterPro" id="IPR016032">
    <property type="entry name" value="Sig_transdc_resp-reg_C-effctor"/>
</dbReference>